<dbReference type="Pfam" id="PF07238">
    <property type="entry name" value="PilZ"/>
    <property type="match status" value="2"/>
</dbReference>
<keyword evidence="3" id="KW-1185">Reference proteome</keyword>
<feature type="domain" description="PilZ" evidence="1">
    <location>
        <begin position="6"/>
        <end position="94"/>
    </location>
</feature>
<dbReference type="RefSeq" id="WP_104831270.1">
    <property type="nucleotide sequence ID" value="NZ_PJCH01000015.1"/>
</dbReference>
<dbReference type="Gene3D" id="2.40.10.220">
    <property type="entry name" value="predicted glycosyltransferase like domains"/>
    <property type="match status" value="1"/>
</dbReference>
<reference evidence="2 3" key="1">
    <citation type="submission" date="2017-12" db="EMBL/GenBank/DDBJ databases">
        <authorList>
            <person name="Hurst M.R.H."/>
        </authorList>
    </citation>
    <scope>NUCLEOTIDE SEQUENCE [LARGE SCALE GENOMIC DNA]</scope>
    <source>
        <strain evidence="2 3">SY-3-19</strain>
    </source>
</reference>
<evidence type="ECO:0000313" key="3">
    <source>
        <dbReference type="Proteomes" id="UP000239504"/>
    </source>
</evidence>
<proteinExistence type="predicted"/>
<dbReference type="SUPFAM" id="SSF141371">
    <property type="entry name" value="PilZ domain-like"/>
    <property type="match status" value="2"/>
</dbReference>
<gene>
    <name evidence="2" type="ORF">CW354_16925</name>
</gene>
<name>A0A2S7K0W0_9PROT</name>
<organism evidence="2 3">
    <name type="scientific">Hyphococcus luteus</name>
    <dbReference type="NCBI Taxonomy" id="2058213"/>
    <lineage>
        <taxon>Bacteria</taxon>
        <taxon>Pseudomonadati</taxon>
        <taxon>Pseudomonadota</taxon>
        <taxon>Alphaproteobacteria</taxon>
        <taxon>Parvularculales</taxon>
        <taxon>Parvularculaceae</taxon>
        <taxon>Hyphococcus</taxon>
    </lineage>
</organism>
<comment type="caution">
    <text evidence="2">The sequence shown here is derived from an EMBL/GenBank/DDBJ whole genome shotgun (WGS) entry which is preliminary data.</text>
</comment>
<feature type="domain" description="PilZ" evidence="1">
    <location>
        <begin position="109"/>
        <end position="181"/>
    </location>
</feature>
<dbReference type="InterPro" id="IPR009875">
    <property type="entry name" value="PilZ_domain"/>
</dbReference>
<sequence length="196" mass="21240">MNSGKERRGAKRFALSVSVKFLLRGTEEGAGRLLDISEKGLALFSNVDAAEGDPIVVYPLGLGRIQGEVVRCFEGGLGVSFDLSESQKETILERIEAALEGKSYMRLIEKRSDLRIRYNIETTAHLDNIEPPIICTIVDMSRSGCLLHAAKKPALGEEVIIGALRGRVSRHVDDGFAIEFTGSATNPDPDKIGNAA</sequence>
<protein>
    <recommendedName>
        <fullName evidence="1">PilZ domain-containing protein</fullName>
    </recommendedName>
</protein>
<dbReference type="Proteomes" id="UP000239504">
    <property type="component" value="Unassembled WGS sequence"/>
</dbReference>
<evidence type="ECO:0000313" key="2">
    <source>
        <dbReference type="EMBL" id="PQA86058.1"/>
    </source>
</evidence>
<dbReference type="AlphaFoldDB" id="A0A2S7K0W0"/>
<accession>A0A2S7K0W0</accession>
<dbReference type="GO" id="GO:0035438">
    <property type="term" value="F:cyclic-di-GMP binding"/>
    <property type="evidence" value="ECO:0007669"/>
    <property type="project" value="InterPro"/>
</dbReference>
<evidence type="ECO:0000259" key="1">
    <source>
        <dbReference type="Pfam" id="PF07238"/>
    </source>
</evidence>
<dbReference type="OrthoDB" id="9798164at2"/>
<dbReference type="EMBL" id="PJCH01000015">
    <property type="protein sequence ID" value="PQA86058.1"/>
    <property type="molecule type" value="Genomic_DNA"/>
</dbReference>